<evidence type="ECO:0000256" key="8">
    <source>
        <dbReference type="RuleBase" id="RU003679"/>
    </source>
</evidence>
<dbReference type="Proteomes" id="UP000288805">
    <property type="component" value="Unassembled WGS sequence"/>
</dbReference>
<dbReference type="AlphaFoldDB" id="A0A438J994"/>
<evidence type="ECO:0000256" key="2">
    <source>
        <dbReference type="ARBA" id="ARBA00009809"/>
    </source>
</evidence>
<dbReference type="SUPFAM" id="SSF49785">
    <property type="entry name" value="Galactose-binding domain-like"/>
    <property type="match status" value="2"/>
</dbReference>
<dbReference type="GO" id="GO:0030246">
    <property type="term" value="F:carbohydrate binding"/>
    <property type="evidence" value="ECO:0007669"/>
    <property type="project" value="InterPro"/>
</dbReference>
<dbReference type="FunFam" id="2.60.120.740:FF:000002">
    <property type="entry name" value="Beta-galactosidase"/>
    <property type="match status" value="1"/>
</dbReference>
<dbReference type="EMBL" id="QGNW01000056">
    <property type="protein sequence ID" value="RVX05531.1"/>
    <property type="molecule type" value="Genomic_DNA"/>
</dbReference>
<dbReference type="Pfam" id="PF02140">
    <property type="entry name" value="SUEL_Lectin"/>
    <property type="match status" value="1"/>
</dbReference>
<comment type="catalytic activity">
    <reaction evidence="1 7">
        <text>Hydrolysis of terminal non-reducing beta-D-galactose residues in beta-D-galactosides.</text>
        <dbReference type="EC" id="3.2.1.23"/>
    </reaction>
</comment>
<accession>A0A438J994</accession>
<dbReference type="Pfam" id="PF21467">
    <property type="entry name" value="BetaGal_gal-bd"/>
    <property type="match status" value="2"/>
</dbReference>
<evidence type="ECO:0000256" key="1">
    <source>
        <dbReference type="ARBA" id="ARBA00001412"/>
    </source>
</evidence>
<feature type="chain" id="PRO_5019226665" description="Beta-galactosidase" evidence="9">
    <location>
        <begin position="22"/>
        <end position="754"/>
    </location>
</feature>
<dbReference type="CDD" id="cd22842">
    <property type="entry name" value="Gal_Rha_Lectin_BGal"/>
    <property type="match status" value="1"/>
</dbReference>
<dbReference type="InterPro" id="IPR031330">
    <property type="entry name" value="Gly_Hdrlase_35_cat"/>
</dbReference>
<feature type="signal peptide" evidence="9">
    <location>
        <begin position="1"/>
        <end position="21"/>
    </location>
</feature>
<reference evidence="11 12" key="1">
    <citation type="journal article" date="2018" name="PLoS Genet.">
        <title>Population sequencing reveals clonal diversity and ancestral inbreeding in the grapevine cultivar Chardonnay.</title>
        <authorList>
            <person name="Roach M.J."/>
            <person name="Johnson D.L."/>
            <person name="Bohlmann J."/>
            <person name="van Vuuren H.J."/>
            <person name="Jones S.J."/>
            <person name="Pretorius I.S."/>
            <person name="Schmidt S.A."/>
            <person name="Borneman A.R."/>
        </authorList>
    </citation>
    <scope>NUCLEOTIDE SEQUENCE [LARGE SCALE GENOMIC DNA]</scope>
    <source>
        <strain evidence="12">cv. Chardonnay</strain>
        <tissue evidence="11">Leaf</tissue>
    </source>
</reference>
<evidence type="ECO:0000256" key="7">
    <source>
        <dbReference type="RuleBase" id="RU000675"/>
    </source>
</evidence>
<dbReference type="InterPro" id="IPR017853">
    <property type="entry name" value="GH"/>
</dbReference>
<evidence type="ECO:0000256" key="5">
    <source>
        <dbReference type="ARBA" id="ARBA00022801"/>
    </source>
</evidence>
<keyword evidence="5 7" id="KW-0378">Hydrolase</keyword>
<dbReference type="Gene3D" id="3.20.20.80">
    <property type="entry name" value="Glycosidases"/>
    <property type="match status" value="2"/>
</dbReference>
<comment type="similarity">
    <text evidence="2 8">Belongs to the glycosyl hydrolase 35 family.</text>
</comment>
<dbReference type="InterPro" id="IPR019801">
    <property type="entry name" value="Glyco_hydro_35_CS"/>
</dbReference>
<dbReference type="Gene3D" id="2.60.120.260">
    <property type="entry name" value="Galactose-binding domain-like"/>
    <property type="match status" value="2"/>
</dbReference>
<dbReference type="InterPro" id="IPR043159">
    <property type="entry name" value="Lectin_gal-bd_sf"/>
</dbReference>
<keyword evidence="6 7" id="KW-0326">Glycosidase</keyword>
<evidence type="ECO:0000256" key="9">
    <source>
        <dbReference type="SAM" id="SignalP"/>
    </source>
</evidence>
<comment type="caution">
    <text evidence="11">The sequence shown here is derived from an EMBL/GenBank/DDBJ whole genome shotgun (WGS) entry which is preliminary data.</text>
</comment>
<dbReference type="PRINTS" id="PR00742">
    <property type="entry name" value="GLHYDRLASE35"/>
</dbReference>
<dbReference type="FunFam" id="2.60.120.260:FF:000061">
    <property type="entry name" value="Beta-galactosidase"/>
    <property type="match status" value="1"/>
</dbReference>
<dbReference type="InterPro" id="IPR001944">
    <property type="entry name" value="Glycoside_Hdrlase_35"/>
</dbReference>
<evidence type="ECO:0000256" key="6">
    <source>
        <dbReference type="ARBA" id="ARBA00023295"/>
    </source>
</evidence>
<organism evidence="11 12">
    <name type="scientific">Vitis vinifera</name>
    <name type="common">Grape</name>
    <dbReference type="NCBI Taxonomy" id="29760"/>
    <lineage>
        <taxon>Eukaryota</taxon>
        <taxon>Viridiplantae</taxon>
        <taxon>Streptophyta</taxon>
        <taxon>Embryophyta</taxon>
        <taxon>Tracheophyta</taxon>
        <taxon>Spermatophyta</taxon>
        <taxon>Magnoliopsida</taxon>
        <taxon>eudicotyledons</taxon>
        <taxon>Gunneridae</taxon>
        <taxon>Pentapetalae</taxon>
        <taxon>rosids</taxon>
        <taxon>Vitales</taxon>
        <taxon>Vitaceae</taxon>
        <taxon>Viteae</taxon>
        <taxon>Vitis</taxon>
    </lineage>
</organism>
<gene>
    <name evidence="11" type="primary">BGAL_0</name>
    <name evidence="11" type="ORF">CK203_013675</name>
</gene>
<protein>
    <recommendedName>
        <fullName evidence="3 7">Beta-galactosidase</fullName>
        <ecNumber evidence="3 7">3.2.1.23</ecNumber>
    </recommendedName>
</protein>
<dbReference type="Pfam" id="PF01301">
    <property type="entry name" value="Glyco_hydro_35"/>
    <property type="match status" value="2"/>
</dbReference>
<dbReference type="Gene3D" id="2.60.120.740">
    <property type="match status" value="1"/>
</dbReference>
<keyword evidence="4 9" id="KW-0732">Signal</keyword>
<feature type="domain" description="SUEL-type lectin" evidence="10">
    <location>
        <begin position="668"/>
        <end position="754"/>
    </location>
</feature>
<evidence type="ECO:0000313" key="12">
    <source>
        <dbReference type="Proteomes" id="UP000288805"/>
    </source>
</evidence>
<dbReference type="PANTHER" id="PTHR23421">
    <property type="entry name" value="BETA-GALACTOSIDASE RELATED"/>
    <property type="match status" value="1"/>
</dbReference>
<dbReference type="PROSITE" id="PS01182">
    <property type="entry name" value="GLYCOSYL_HYDROL_F35"/>
    <property type="match status" value="1"/>
</dbReference>
<dbReference type="SUPFAM" id="SSF51445">
    <property type="entry name" value="(Trans)glycosidases"/>
    <property type="match status" value="1"/>
</dbReference>
<dbReference type="GO" id="GO:0005975">
    <property type="term" value="P:carbohydrate metabolic process"/>
    <property type="evidence" value="ECO:0007669"/>
    <property type="project" value="InterPro"/>
</dbReference>
<dbReference type="InterPro" id="IPR000922">
    <property type="entry name" value="Lectin_gal-bd_dom"/>
</dbReference>
<dbReference type="InterPro" id="IPR048913">
    <property type="entry name" value="BetaGal_gal-bd"/>
</dbReference>
<evidence type="ECO:0000256" key="4">
    <source>
        <dbReference type="ARBA" id="ARBA00022729"/>
    </source>
</evidence>
<name>A0A438J994_VITVI</name>
<dbReference type="FunFam" id="2.60.120.260:FF:000142">
    <property type="entry name" value="Beta-galactosidase"/>
    <property type="match status" value="1"/>
</dbReference>
<evidence type="ECO:0000259" key="10">
    <source>
        <dbReference type="PROSITE" id="PS50228"/>
    </source>
</evidence>
<sequence length="754" mass="83119">MLRGSLVVFILLYSWVSHGSASVTYDKRSFIINGQRKILISGSIHYPRSTPEMWPDLIQKAKDGGLDVIQTYVFWNGHEPSRGKGFPVWLKYVPGIAFRTDNGPFKVAMQGFTQKIVDMMKSEKLFQPQGGPIIMSQIENEYGPVEYEIGALVKLIRNGQQKWLCSLALEFHGYVQARRCPRSRYACNGFYCENFFPNKDYKPKMFTEAWTGWYTEFGGAIPNRPAEDLAYSVARFIQNRGSFINYYMYHGGTNFGRTAGGPFISTSYDYDAPIDEYGLPSEPKWGHLRDLHKAIKLCEPALVSADPTVTYLGTNLEAHVYKAKSGACAAFLANYDPKSSAKVTFGNTQYDLPPCPYNEETASAYTEDTTTMDGLLEQINITRDTTDYLWYMTEVHIKPDEGFLKTGQYPVLTVMSAGHALHVFINGQLSGTVYGELSNPKVTFSDNVKLTVGTNKISLLSVAMGLPNVGLHFETWNAGVLGPVTLKGLNEGTVDMSSWKWSYKIGLKGEALNLQAITGSSSDEWVEGSLLAQKQPSLDYFYAPGGNDPLALDMSSMGKGQIWINGESIGRHWPAYTAHGNCNGCNYAGIFNDKKCQTGCGGPSQRWYHVPRSWLKPSGNQLIVLEELGGNPAGITLVKRTMDRVCADIFEGQPSLKNSQIIGSSKVNSLQSKAHLWCAPGLKISKIQFASFGVPQGTCGSFREGSCHAHKSYDALQRNCIGKQSCSVSVAPEVFGGDPCPGSMKKLSVEALCS</sequence>
<dbReference type="InterPro" id="IPR008979">
    <property type="entry name" value="Galactose-bd-like_sf"/>
</dbReference>
<evidence type="ECO:0000256" key="3">
    <source>
        <dbReference type="ARBA" id="ARBA00012756"/>
    </source>
</evidence>
<dbReference type="GO" id="GO:0004565">
    <property type="term" value="F:beta-galactosidase activity"/>
    <property type="evidence" value="ECO:0007669"/>
    <property type="project" value="UniProtKB-EC"/>
</dbReference>
<proteinExistence type="inferred from homology"/>
<dbReference type="PROSITE" id="PS50228">
    <property type="entry name" value="SUEL_LECTIN"/>
    <property type="match status" value="1"/>
</dbReference>
<evidence type="ECO:0000313" key="11">
    <source>
        <dbReference type="EMBL" id="RVX05531.1"/>
    </source>
</evidence>
<dbReference type="EC" id="3.2.1.23" evidence="3 7"/>